<sequence length="219" mass="24277">MNQETCLHCCTKIENLTVKFDDTVIVENFNLHINCKELIAVVGPNGTGKTTLLRAILEEIPYTGSVHYRVKGSLDEKPMIGYVPQKLHFDLDSPISVSDFVGISISKTPIFAGIGPRLKQQIQSTLLQFGVTHLMDKKIGEISGGEMQKILLSIAMRPIPNLLLLDEPDAGVDTYGLSLFYKIISDLRKQHDISIIMVTHDLEGISAYADKIITMGHRS</sequence>
<evidence type="ECO:0000256" key="1">
    <source>
        <dbReference type="ARBA" id="ARBA00022448"/>
    </source>
</evidence>
<dbReference type="Proteomes" id="UP000177905">
    <property type="component" value="Unassembled WGS sequence"/>
</dbReference>
<dbReference type="GO" id="GO:0005524">
    <property type="term" value="F:ATP binding"/>
    <property type="evidence" value="ECO:0007669"/>
    <property type="project" value="UniProtKB-KW"/>
</dbReference>
<feature type="domain" description="ABC transporter" evidence="4">
    <location>
        <begin position="11"/>
        <end position="219"/>
    </location>
</feature>
<dbReference type="InterPro" id="IPR017871">
    <property type="entry name" value="ABC_transporter-like_CS"/>
</dbReference>
<dbReference type="GO" id="GO:0016887">
    <property type="term" value="F:ATP hydrolysis activity"/>
    <property type="evidence" value="ECO:0007669"/>
    <property type="project" value="InterPro"/>
</dbReference>
<gene>
    <name evidence="5" type="ORF">A2290_00295</name>
</gene>
<reference evidence="5 6" key="1">
    <citation type="journal article" date="2016" name="Nat. Commun.">
        <title>Thousands of microbial genomes shed light on interconnected biogeochemical processes in an aquifer system.</title>
        <authorList>
            <person name="Anantharaman K."/>
            <person name="Brown C.T."/>
            <person name="Hug L.A."/>
            <person name="Sharon I."/>
            <person name="Castelle C.J."/>
            <person name="Probst A.J."/>
            <person name="Thomas B.C."/>
            <person name="Singh A."/>
            <person name="Wilkins M.J."/>
            <person name="Karaoz U."/>
            <person name="Brodie E.L."/>
            <person name="Williams K.H."/>
            <person name="Hubbard S.S."/>
            <person name="Banfield J.F."/>
        </authorList>
    </citation>
    <scope>NUCLEOTIDE SEQUENCE [LARGE SCALE GENOMIC DNA]</scope>
</reference>
<evidence type="ECO:0000256" key="3">
    <source>
        <dbReference type="ARBA" id="ARBA00022840"/>
    </source>
</evidence>
<dbReference type="InterPro" id="IPR003439">
    <property type="entry name" value="ABC_transporter-like_ATP-bd"/>
</dbReference>
<dbReference type="Gene3D" id="3.40.50.300">
    <property type="entry name" value="P-loop containing nucleotide triphosphate hydrolases"/>
    <property type="match status" value="1"/>
</dbReference>
<comment type="caution">
    <text evidence="5">The sequence shown here is derived from an EMBL/GenBank/DDBJ whole genome shotgun (WGS) entry which is preliminary data.</text>
</comment>
<dbReference type="PROSITE" id="PS50893">
    <property type="entry name" value="ABC_TRANSPORTER_2"/>
    <property type="match status" value="1"/>
</dbReference>
<name>A0A1F4S714_UNCSA</name>
<dbReference type="PANTHER" id="PTHR42734:SF7">
    <property type="entry name" value="ATP-BINDING COMPONENT OF ABC TRANSPORTER-RELATED"/>
    <property type="match status" value="1"/>
</dbReference>
<dbReference type="EMBL" id="MEUA01000011">
    <property type="protein sequence ID" value="OGC16209.1"/>
    <property type="molecule type" value="Genomic_DNA"/>
</dbReference>
<accession>A0A1F4S714</accession>
<evidence type="ECO:0000259" key="4">
    <source>
        <dbReference type="PROSITE" id="PS50893"/>
    </source>
</evidence>
<dbReference type="InterPro" id="IPR027417">
    <property type="entry name" value="P-loop_NTPase"/>
</dbReference>
<keyword evidence="3" id="KW-0067">ATP-binding</keyword>
<dbReference type="PANTHER" id="PTHR42734">
    <property type="entry name" value="METAL TRANSPORT SYSTEM ATP-BINDING PROTEIN TM_0124-RELATED"/>
    <property type="match status" value="1"/>
</dbReference>
<keyword evidence="1" id="KW-0813">Transport</keyword>
<evidence type="ECO:0000256" key="2">
    <source>
        <dbReference type="ARBA" id="ARBA00022741"/>
    </source>
</evidence>
<organism evidence="5 6">
    <name type="scientific">candidate division WOR-1 bacterium RIFOXYB2_FULL_36_35</name>
    <dbReference type="NCBI Taxonomy" id="1802578"/>
    <lineage>
        <taxon>Bacteria</taxon>
        <taxon>Bacillati</taxon>
        <taxon>Saganbacteria</taxon>
    </lineage>
</organism>
<dbReference type="Pfam" id="PF00005">
    <property type="entry name" value="ABC_tran"/>
    <property type="match status" value="1"/>
</dbReference>
<dbReference type="PROSITE" id="PS00211">
    <property type="entry name" value="ABC_TRANSPORTER_1"/>
    <property type="match status" value="1"/>
</dbReference>
<dbReference type="InterPro" id="IPR050153">
    <property type="entry name" value="Metal_Ion_Import_ABC"/>
</dbReference>
<dbReference type="SUPFAM" id="SSF52540">
    <property type="entry name" value="P-loop containing nucleoside triphosphate hydrolases"/>
    <property type="match status" value="1"/>
</dbReference>
<evidence type="ECO:0000313" key="5">
    <source>
        <dbReference type="EMBL" id="OGC16209.1"/>
    </source>
</evidence>
<dbReference type="InterPro" id="IPR003593">
    <property type="entry name" value="AAA+_ATPase"/>
</dbReference>
<keyword evidence="2" id="KW-0547">Nucleotide-binding</keyword>
<dbReference type="AlphaFoldDB" id="A0A1F4S714"/>
<dbReference type="SMART" id="SM00382">
    <property type="entry name" value="AAA"/>
    <property type="match status" value="1"/>
</dbReference>
<protein>
    <recommendedName>
        <fullName evidence="4">ABC transporter domain-containing protein</fullName>
    </recommendedName>
</protein>
<proteinExistence type="predicted"/>
<evidence type="ECO:0000313" key="6">
    <source>
        <dbReference type="Proteomes" id="UP000177905"/>
    </source>
</evidence>